<dbReference type="GO" id="GO:0140933">
    <property type="term" value="F:5'-(N(7)-methylguanosine 5'-triphospho)-[mRNA] hydrolase activity"/>
    <property type="evidence" value="ECO:0007669"/>
    <property type="project" value="UniProtKB-EC"/>
</dbReference>
<dbReference type="GO" id="GO:0019677">
    <property type="term" value="P:NAD+ catabolic process"/>
    <property type="evidence" value="ECO:0007669"/>
    <property type="project" value="TreeGrafter"/>
</dbReference>
<dbReference type="EMBL" id="OA884116">
    <property type="protein sequence ID" value="CAD7280313.1"/>
    <property type="molecule type" value="Genomic_DNA"/>
</dbReference>
<evidence type="ECO:0000256" key="8">
    <source>
        <dbReference type="ARBA" id="ARBA00026102"/>
    </source>
</evidence>
<gene>
    <name evidence="14" type="ORF">NMOB1V02_LOCUS7973</name>
</gene>
<comment type="similarity">
    <text evidence="3">Belongs to the Nudix hydrolase family.</text>
</comment>
<dbReference type="InterPro" id="IPR050241">
    <property type="entry name" value="NAD-cap_RNA_hydrolase_NudC"/>
</dbReference>
<dbReference type="AlphaFoldDB" id="A0A7R9BTL1"/>
<dbReference type="GO" id="GO:0005777">
    <property type="term" value="C:peroxisome"/>
    <property type="evidence" value="ECO:0007669"/>
    <property type="project" value="TreeGrafter"/>
</dbReference>
<evidence type="ECO:0000313" key="14">
    <source>
        <dbReference type="EMBL" id="CAD7280313.1"/>
    </source>
</evidence>
<evidence type="ECO:0000256" key="2">
    <source>
        <dbReference type="ARBA" id="ARBA00001946"/>
    </source>
</evidence>
<keyword evidence="6" id="KW-0460">Magnesium</keyword>
<name>A0A7R9BTL1_9CRUS</name>
<dbReference type="GO" id="GO:0005829">
    <property type="term" value="C:cytosol"/>
    <property type="evidence" value="ECO:0007669"/>
    <property type="project" value="TreeGrafter"/>
</dbReference>
<protein>
    <recommendedName>
        <fullName evidence="11">m7GpppN-mRNA hydrolase NUDT17</fullName>
        <ecNumber evidence="8">3.6.1.62</ecNumber>
    </recommendedName>
    <alternativeName>
        <fullName evidence="12">Nucleoside diphosphate-linked moiety X motif 17</fullName>
    </alternativeName>
</protein>
<reference evidence="14" key="1">
    <citation type="submission" date="2020-11" db="EMBL/GenBank/DDBJ databases">
        <authorList>
            <person name="Tran Van P."/>
        </authorList>
    </citation>
    <scope>NUCLEOTIDE SEQUENCE</scope>
</reference>
<evidence type="ECO:0000256" key="11">
    <source>
        <dbReference type="ARBA" id="ARBA00093621"/>
    </source>
</evidence>
<dbReference type="SUPFAM" id="SSF55811">
    <property type="entry name" value="Nudix"/>
    <property type="match status" value="1"/>
</dbReference>
<dbReference type="PRINTS" id="PR00502">
    <property type="entry name" value="NUDIXFAMILY"/>
</dbReference>
<evidence type="ECO:0000256" key="9">
    <source>
        <dbReference type="ARBA" id="ARBA00093205"/>
    </source>
</evidence>
<evidence type="ECO:0000313" key="15">
    <source>
        <dbReference type="Proteomes" id="UP000678499"/>
    </source>
</evidence>
<keyword evidence="7" id="KW-0464">Manganese</keyword>
<dbReference type="PANTHER" id="PTHR42904:SF1">
    <property type="entry name" value="NUCLEOSIDE DIPHOSPHATE-LINKED MOIETY X MOTIF 17"/>
    <property type="match status" value="1"/>
</dbReference>
<dbReference type="GO" id="GO:0046872">
    <property type="term" value="F:metal ion binding"/>
    <property type="evidence" value="ECO:0007669"/>
    <property type="project" value="UniProtKB-KW"/>
</dbReference>
<feature type="domain" description="Nudix hydrolase" evidence="13">
    <location>
        <begin position="101"/>
        <end position="255"/>
    </location>
</feature>
<evidence type="ECO:0000256" key="3">
    <source>
        <dbReference type="ARBA" id="ARBA00005582"/>
    </source>
</evidence>
<evidence type="ECO:0000256" key="5">
    <source>
        <dbReference type="ARBA" id="ARBA00022801"/>
    </source>
</evidence>
<evidence type="ECO:0000256" key="6">
    <source>
        <dbReference type="ARBA" id="ARBA00022842"/>
    </source>
</evidence>
<dbReference type="EC" id="3.6.1.62" evidence="8"/>
<dbReference type="PROSITE" id="PS51462">
    <property type="entry name" value="NUDIX"/>
    <property type="match status" value="1"/>
</dbReference>
<dbReference type="CDD" id="cd04694">
    <property type="entry name" value="NUDIX_Nudt17"/>
    <property type="match status" value="1"/>
</dbReference>
<dbReference type="GO" id="GO:0006742">
    <property type="term" value="P:NADP+ catabolic process"/>
    <property type="evidence" value="ECO:0007669"/>
    <property type="project" value="TreeGrafter"/>
</dbReference>
<comment type="catalytic activity">
    <reaction evidence="9">
        <text>a 5'-end (N(7)-methyl 5'-triphosphoguanosine)-ribonucleoside in mRNA + H2O = N(7)-methyl-GDP + a 5'-end phospho-ribonucleoside in mRNA + 2 H(+)</text>
        <dbReference type="Rhea" id="RHEA:67484"/>
        <dbReference type="Rhea" id="RHEA-COMP:15692"/>
        <dbReference type="Rhea" id="RHEA-COMP:17167"/>
        <dbReference type="ChEBI" id="CHEBI:15377"/>
        <dbReference type="ChEBI" id="CHEBI:15378"/>
        <dbReference type="ChEBI" id="CHEBI:63714"/>
        <dbReference type="ChEBI" id="CHEBI:138282"/>
        <dbReference type="ChEBI" id="CHEBI:156461"/>
        <dbReference type="EC" id="3.6.1.62"/>
    </reaction>
</comment>
<keyword evidence="15" id="KW-1185">Reference proteome</keyword>
<organism evidence="14">
    <name type="scientific">Notodromas monacha</name>
    <dbReference type="NCBI Taxonomy" id="399045"/>
    <lineage>
        <taxon>Eukaryota</taxon>
        <taxon>Metazoa</taxon>
        <taxon>Ecdysozoa</taxon>
        <taxon>Arthropoda</taxon>
        <taxon>Crustacea</taxon>
        <taxon>Oligostraca</taxon>
        <taxon>Ostracoda</taxon>
        <taxon>Podocopa</taxon>
        <taxon>Podocopida</taxon>
        <taxon>Cypridocopina</taxon>
        <taxon>Cypridoidea</taxon>
        <taxon>Cyprididae</taxon>
        <taxon>Notodromas</taxon>
    </lineage>
</organism>
<dbReference type="InterPro" id="IPR020476">
    <property type="entry name" value="Nudix_hydrolase"/>
</dbReference>
<dbReference type="OrthoDB" id="447842at2759"/>
<dbReference type="InterPro" id="IPR015797">
    <property type="entry name" value="NUDIX_hydrolase-like_dom_sf"/>
</dbReference>
<evidence type="ECO:0000256" key="4">
    <source>
        <dbReference type="ARBA" id="ARBA00022723"/>
    </source>
</evidence>
<comment type="cofactor">
    <cofactor evidence="2">
        <name>Mg(2+)</name>
        <dbReference type="ChEBI" id="CHEBI:18420"/>
    </cofactor>
</comment>
<dbReference type="InterPro" id="IPR033716">
    <property type="entry name" value="Nudt17_dom"/>
</dbReference>
<comment type="function">
    <text evidence="10">Acts as a decapping enzyme capable of hydrolyzing monomethylated capped RNAs (in vitro). Hydrolyzes monomethylated capped RNA after alpha and beta phosphates to form N(7)-methyl-GDP. Shows low activity towards unmethylated capped RNA.</text>
</comment>
<comment type="cofactor">
    <cofactor evidence="1">
        <name>Mn(2+)</name>
        <dbReference type="ChEBI" id="CHEBI:29035"/>
    </cofactor>
</comment>
<dbReference type="Pfam" id="PF00293">
    <property type="entry name" value="NUDIX"/>
    <property type="match status" value="1"/>
</dbReference>
<keyword evidence="4" id="KW-0479">Metal-binding</keyword>
<evidence type="ECO:0000256" key="10">
    <source>
        <dbReference type="ARBA" id="ARBA00093415"/>
    </source>
</evidence>
<accession>A0A7R9BTL1</accession>
<dbReference type="EMBL" id="CAJPEX010002079">
    <property type="protein sequence ID" value="CAG0920465.1"/>
    <property type="molecule type" value="Genomic_DNA"/>
</dbReference>
<evidence type="ECO:0000256" key="7">
    <source>
        <dbReference type="ARBA" id="ARBA00023211"/>
    </source>
</evidence>
<dbReference type="PANTHER" id="PTHR42904">
    <property type="entry name" value="NUDIX HYDROLASE, NUDC SUBFAMILY"/>
    <property type="match status" value="1"/>
</dbReference>
<proteinExistence type="inferred from homology"/>
<sequence>MNQVRRVVVHVPDLAGEFRRAAFLQCLVDYFGMDTSGTVDVELTEGVLKLKPSLPGVIHEPGMLSVWANRATAVKLTHPPFCPVSCISPEEKLRIPEEIVDRGVDVGVVVILESSDRKILLTRRSATMRTFPNTWVPPGGHIEQGETLIQAGMRELMEETGLNVGFKNSKLPPWDSCEVLGLWESVFPYELPLGLPVRHHVVIYLHCRCPITSEAMNDLVQLDSVEVGACAWLSPEVVEAVAENKPLPDGHEVQLTVVDSNGCQRRDVIENFVEFTRQRVLNDSSGGGRLSTGTQYALKLLHTARNSPA</sequence>
<dbReference type="GO" id="GO:0035529">
    <property type="term" value="F:NADH pyrophosphatase activity"/>
    <property type="evidence" value="ECO:0007669"/>
    <property type="project" value="TreeGrafter"/>
</dbReference>
<dbReference type="Gene3D" id="3.90.79.10">
    <property type="entry name" value="Nucleoside Triphosphate Pyrophosphohydrolase"/>
    <property type="match status" value="1"/>
</dbReference>
<keyword evidence="5" id="KW-0378">Hydrolase</keyword>
<dbReference type="InterPro" id="IPR000086">
    <property type="entry name" value="NUDIX_hydrolase_dom"/>
</dbReference>
<dbReference type="Proteomes" id="UP000678499">
    <property type="component" value="Unassembled WGS sequence"/>
</dbReference>
<evidence type="ECO:0000259" key="13">
    <source>
        <dbReference type="PROSITE" id="PS51462"/>
    </source>
</evidence>
<evidence type="ECO:0000256" key="12">
    <source>
        <dbReference type="ARBA" id="ARBA00093663"/>
    </source>
</evidence>
<evidence type="ECO:0000256" key="1">
    <source>
        <dbReference type="ARBA" id="ARBA00001936"/>
    </source>
</evidence>